<dbReference type="RefSeq" id="WP_114582464.1">
    <property type="nucleotide sequence ID" value="NZ_QPMH01000010.1"/>
</dbReference>
<feature type="region of interest" description="Disordered" evidence="1">
    <location>
        <begin position="642"/>
        <end position="698"/>
    </location>
</feature>
<evidence type="ECO:0000313" key="3">
    <source>
        <dbReference type="EMBL" id="RDD61662.1"/>
    </source>
</evidence>
<dbReference type="EMBL" id="QPMH01000010">
    <property type="protein sequence ID" value="RDD61662.1"/>
    <property type="molecule type" value="Genomic_DNA"/>
</dbReference>
<dbReference type="InterPro" id="IPR007844">
    <property type="entry name" value="AsmA"/>
</dbReference>
<dbReference type="PANTHER" id="PTHR30441">
    <property type="entry name" value="DUF748 DOMAIN-CONTAINING PROTEIN"/>
    <property type="match status" value="1"/>
</dbReference>
<evidence type="ECO:0000259" key="2">
    <source>
        <dbReference type="Pfam" id="PF05170"/>
    </source>
</evidence>
<organism evidence="3 4">
    <name type="scientific">Ferruginivarius sediminum</name>
    <dbReference type="NCBI Taxonomy" id="2661937"/>
    <lineage>
        <taxon>Bacteria</taxon>
        <taxon>Pseudomonadati</taxon>
        <taxon>Pseudomonadota</taxon>
        <taxon>Alphaproteobacteria</taxon>
        <taxon>Rhodospirillales</taxon>
        <taxon>Rhodospirillaceae</taxon>
        <taxon>Ferruginivarius</taxon>
    </lineage>
</organism>
<name>A0A369T9Y6_9PROT</name>
<dbReference type="PANTHER" id="PTHR30441:SF4">
    <property type="entry name" value="PROTEIN ASMA"/>
    <property type="match status" value="1"/>
</dbReference>
<accession>A0A369T9Y6</accession>
<feature type="domain" description="AsmA" evidence="2">
    <location>
        <begin position="3"/>
        <end position="166"/>
    </location>
</feature>
<dbReference type="Proteomes" id="UP000253941">
    <property type="component" value="Unassembled WGS sequence"/>
</dbReference>
<keyword evidence="4" id="KW-1185">Reference proteome</keyword>
<dbReference type="GO" id="GO:0005886">
    <property type="term" value="C:plasma membrane"/>
    <property type="evidence" value="ECO:0007669"/>
    <property type="project" value="TreeGrafter"/>
</dbReference>
<evidence type="ECO:0000313" key="4">
    <source>
        <dbReference type="Proteomes" id="UP000253941"/>
    </source>
</evidence>
<dbReference type="Pfam" id="PF05170">
    <property type="entry name" value="AsmA"/>
    <property type="match status" value="2"/>
</dbReference>
<dbReference type="GO" id="GO:0090313">
    <property type="term" value="P:regulation of protein targeting to membrane"/>
    <property type="evidence" value="ECO:0007669"/>
    <property type="project" value="TreeGrafter"/>
</dbReference>
<protein>
    <submittedName>
        <fullName evidence="3">AsmA family protein</fullName>
    </submittedName>
</protein>
<comment type="caution">
    <text evidence="3">The sequence shown here is derived from an EMBL/GenBank/DDBJ whole genome shotgun (WGS) entry which is preliminary data.</text>
</comment>
<dbReference type="AlphaFoldDB" id="A0A369T9Y6"/>
<reference evidence="3 4" key="1">
    <citation type="submission" date="2018-07" db="EMBL/GenBank/DDBJ databases">
        <title>Venubactetium sediminum gen. nov., sp. nov., isolated from a marine solar saltern.</title>
        <authorList>
            <person name="Wang S."/>
        </authorList>
    </citation>
    <scope>NUCLEOTIDE SEQUENCE [LARGE SCALE GENOMIC DNA]</scope>
    <source>
        <strain evidence="3 4">WD2A32</strain>
    </source>
</reference>
<gene>
    <name evidence="3" type="ORF">DRB17_12080</name>
</gene>
<evidence type="ECO:0000256" key="1">
    <source>
        <dbReference type="SAM" id="MobiDB-lite"/>
    </source>
</evidence>
<proteinExistence type="predicted"/>
<feature type="domain" description="AsmA" evidence="2">
    <location>
        <begin position="291"/>
        <end position="535"/>
    </location>
</feature>
<sequence>MRRLKLAAGVLIAIVAALVVAVYVALSQLDLDAYRETFEARVEAATGRKLVIDGPMDLNMDFTPSVTAENVRFANADWSRQDHMASVRRFELELALWPLVTGEVRVSRLILVEPTVRLEVAEDGRANWVFAKDHPASAAKRRRLPQIPAIERIRIEGGKVSYRDLGRGRRIMLMLDRAASDARGAARAADVEVEGSYQGVAFDVSGRFGALPGLLSEGAPFPVDLTASAADSRIRVTGEMARTGEGIEAELTLDGASENLARLGPLLGWELPGMGPLTVKSQLSVQRESYRLSGFRADVGESDLSGEATVEMDGERPRVSADLTSAVMDVADLSGPTASRDAAEVEGGETSGYIFTEKPLPFAALRGFDGEAEIKIGTLRLADGLDLSSLKAQIVAEDGEVSVQPLSGQLGQGTIELGAVMDVARTPPQVTLNATAEKIDYGRLLVDMGITDQVSGTVRAEAHLRGTGNSPRALAASLAGQSKLVADEGRISEALIATASAGVADALAPWRESEEGMRLNCVVARFDVAEGIMSSRALLADTQSATLGGDGRISLADERFDLRLVPQAKQASLMSLAIPMRVTGPLRDPALTPDTLGAAKAGALAIGTIVNPLTALGVILIDSATAEQNPCVAALDKAARQRGHGGDAAGSGDGGTEEGLKGFLEGLSKSIDKQLGVEGNGREEDPAVLQDGDGAPGQ</sequence>
<dbReference type="InterPro" id="IPR052894">
    <property type="entry name" value="AsmA-related"/>
</dbReference>